<accession>L7KIQ3</accession>
<protein>
    <submittedName>
        <fullName evidence="8">Putative oxidoreductase</fullName>
    </submittedName>
</protein>
<reference evidence="8 9" key="1">
    <citation type="submission" date="2012-12" db="EMBL/GenBank/DDBJ databases">
        <title>Whole genome shotgun sequence of Gordonia aichiensis NBRC 108223.</title>
        <authorList>
            <person name="Isaki-Nakamura S."/>
            <person name="Hosoyama A."/>
            <person name="Tsuchikane K."/>
            <person name="Ando Y."/>
            <person name="Baba S."/>
            <person name="Ohji S."/>
            <person name="Hamada M."/>
            <person name="Tamura T."/>
            <person name="Yamazoe A."/>
            <person name="Yamazaki S."/>
            <person name="Fujita N."/>
        </authorList>
    </citation>
    <scope>NUCLEOTIDE SEQUENCE [LARGE SCALE GENOMIC DNA]</scope>
    <source>
        <strain evidence="8 9">NBRC 108223</strain>
    </source>
</reference>
<comment type="cofactor">
    <cofactor evidence="1 5">
        <name>FAD</name>
        <dbReference type="ChEBI" id="CHEBI:57692"/>
    </cofactor>
</comment>
<evidence type="ECO:0000256" key="3">
    <source>
        <dbReference type="ARBA" id="ARBA00022630"/>
    </source>
</evidence>
<feature type="binding site" evidence="5">
    <location>
        <position position="112"/>
    </location>
    <ligand>
        <name>FAD</name>
        <dbReference type="ChEBI" id="CHEBI:57692"/>
    </ligand>
</feature>
<feature type="domain" description="Glucose-methanol-choline oxidoreductase N-terminal" evidence="7">
    <location>
        <begin position="274"/>
        <end position="288"/>
    </location>
</feature>
<dbReference type="eggNOG" id="COG2303">
    <property type="taxonomic scope" value="Bacteria"/>
</dbReference>
<keyword evidence="9" id="KW-1185">Reference proteome</keyword>
<dbReference type="InterPro" id="IPR036188">
    <property type="entry name" value="FAD/NAD-bd_sf"/>
</dbReference>
<evidence type="ECO:0000256" key="5">
    <source>
        <dbReference type="PIRSR" id="PIRSR000137-2"/>
    </source>
</evidence>
<evidence type="ECO:0000313" key="9">
    <source>
        <dbReference type="Proteomes" id="UP000010988"/>
    </source>
</evidence>
<dbReference type="Pfam" id="PF05199">
    <property type="entry name" value="GMC_oxred_C"/>
    <property type="match status" value="1"/>
</dbReference>
<dbReference type="PANTHER" id="PTHR11552:SF147">
    <property type="entry name" value="CHOLINE DEHYDROGENASE, MITOCHONDRIAL"/>
    <property type="match status" value="1"/>
</dbReference>
<dbReference type="SUPFAM" id="SSF54373">
    <property type="entry name" value="FAD-linked reductases, C-terminal domain"/>
    <property type="match status" value="1"/>
</dbReference>
<dbReference type="Proteomes" id="UP000010988">
    <property type="component" value="Unassembled WGS sequence"/>
</dbReference>
<comment type="similarity">
    <text evidence="2">Belongs to the GMC oxidoreductase family.</text>
</comment>
<sequence length="530" mass="56681">MVHVSPQVSETKGRGGFRRLGDAVRPTKELSLRTPDVLVLGAGTAGSIITRRLLDAGLAVTLVDAGGLDTNPAIHDLSRVGELWLGPEDWGYFSAPQARAGGRRLHVPRGKVVGGSNQLNGTIWVHGSPWDYDQWAAAGNTGWDWESVSPLFKRIEAAGSDDGLLDVIEADLTPIQQAIFDAAVSWGLPVNSDYNSGELDGVSRMKLNLRDGQRLSTWAAYMRPILDHPNLTLELGALVDSLIVRDDQVRGVRIIDSTGAGRELSAGLVVLSGGAIGSPTVLMRSGIGPEEHLRSLGIETIADVPGVGSNLQDHFLVPVIFGTDKPIDPPTPFGPVTQTHWFWRSGPGLPVPDTQPINFSVPFYYDEQMTGPASGFTLHAGLIRPHSTGTLRLADTDPSSTPIIDFNLFDDERDLQALVRSVRQCREVGMQSPLADEWGAYEALPGPDTDDSDEAIAGWVRRAVNTYHHQAGTCRMGVDDNAVVTPDLRATAVADLVIADASVMPSVTTGNTNAPTAMIAERAAELIIAG</sequence>
<dbReference type="PROSITE" id="PS00624">
    <property type="entry name" value="GMC_OXRED_2"/>
    <property type="match status" value="1"/>
</dbReference>
<evidence type="ECO:0000256" key="6">
    <source>
        <dbReference type="SAM" id="MobiDB-lite"/>
    </source>
</evidence>
<organism evidence="8 9">
    <name type="scientific">Gordonia aichiensis NBRC 108223</name>
    <dbReference type="NCBI Taxonomy" id="1220583"/>
    <lineage>
        <taxon>Bacteria</taxon>
        <taxon>Bacillati</taxon>
        <taxon>Actinomycetota</taxon>
        <taxon>Actinomycetes</taxon>
        <taxon>Mycobacteriales</taxon>
        <taxon>Gordoniaceae</taxon>
        <taxon>Gordonia</taxon>
    </lineage>
</organism>
<keyword evidence="3" id="KW-0285">Flavoprotein</keyword>
<dbReference type="STRING" id="1220583.GOACH_07_00540"/>
<evidence type="ECO:0000256" key="1">
    <source>
        <dbReference type="ARBA" id="ARBA00001974"/>
    </source>
</evidence>
<dbReference type="InterPro" id="IPR007867">
    <property type="entry name" value="GMC_OxRtase_C"/>
</dbReference>
<dbReference type="SUPFAM" id="SSF51905">
    <property type="entry name" value="FAD/NAD(P)-binding domain"/>
    <property type="match status" value="1"/>
</dbReference>
<dbReference type="InterPro" id="IPR012132">
    <property type="entry name" value="GMC_OxRdtase"/>
</dbReference>
<evidence type="ECO:0000256" key="4">
    <source>
        <dbReference type="ARBA" id="ARBA00022827"/>
    </source>
</evidence>
<dbReference type="InterPro" id="IPR000172">
    <property type="entry name" value="GMC_OxRdtase_N"/>
</dbReference>
<evidence type="ECO:0000259" key="7">
    <source>
        <dbReference type="PROSITE" id="PS00624"/>
    </source>
</evidence>
<dbReference type="EMBL" id="BANR01000007">
    <property type="protein sequence ID" value="GAC48770.1"/>
    <property type="molecule type" value="Genomic_DNA"/>
</dbReference>
<dbReference type="GO" id="GO:0050660">
    <property type="term" value="F:flavin adenine dinucleotide binding"/>
    <property type="evidence" value="ECO:0007669"/>
    <property type="project" value="InterPro"/>
</dbReference>
<dbReference type="AlphaFoldDB" id="L7KIQ3"/>
<feature type="binding site" evidence="5">
    <location>
        <position position="467"/>
    </location>
    <ligand>
        <name>substrate</name>
    </ligand>
</feature>
<dbReference type="Gene3D" id="3.50.50.60">
    <property type="entry name" value="FAD/NAD(P)-binding domain"/>
    <property type="match status" value="1"/>
</dbReference>
<name>L7KIQ3_9ACTN</name>
<dbReference type="Gene3D" id="3.30.560.10">
    <property type="entry name" value="Glucose Oxidase, domain 3"/>
    <property type="match status" value="1"/>
</dbReference>
<comment type="caution">
    <text evidence="8">The sequence shown here is derived from an EMBL/GenBank/DDBJ whole genome shotgun (WGS) entry which is preliminary data.</text>
</comment>
<dbReference type="GO" id="GO:0016614">
    <property type="term" value="F:oxidoreductase activity, acting on CH-OH group of donors"/>
    <property type="evidence" value="ECO:0007669"/>
    <property type="project" value="InterPro"/>
</dbReference>
<dbReference type="PANTHER" id="PTHR11552">
    <property type="entry name" value="GLUCOSE-METHANOL-CHOLINE GMC OXIDOREDUCTASE"/>
    <property type="match status" value="1"/>
</dbReference>
<dbReference type="PIRSF" id="PIRSF000137">
    <property type="entry name" value="Alcohol_oxidase"/>
    <property type="match status" value="1"/>
</dbReference>
<feature type="binding site" evidence="5">
    <location>
        <position position="239"/>
    </location>
    <ligand>
        <name>FAD</name>
        <dbReference type="ChEBI" id="CHEBI:57692"/>
    </ligand>
</feature>
<evidence type="ECO:0000313" key="8">
    <source>
        <dbReference type="EMBL" id="GAC48770.1"/>
    </source>
</evidence>
<keyword evidence="4 5" id="KW-0274">FAD</keyword>
<feature type="region of interest" description="Disordered" evidence="6">
    <location>
        <begin position="1"/>
        <end position="20"/>
    </location>
</feature>
<evidence type="ECO:0000256" key="2">
    <source>
        <dbReference type="ARBA" id="ARBA00010790"/>
    </source>
</evidence>
<proteinExistence type="inferred from homology"/>
<feature type="compositionally biased region" description="Polar residues" evidence="6">
    <location>
        <begin position="1"/>
        <end position="10"/>
    </location>
</feature>
<dbReference type="Pfam" id="PF00732">
    <property type="entry name" value="GMC_oxred_N"/>
    <property type="match status" value="1"/>
</dbReference>
<gene>
    <name evidence="8" type="ORF">GOACH_07_00540</name>
</gene>